<keyword evidence="8" id="KW-0645">Protease</keyword>
<comment type="subcellular location">
    <subcellularLocation>
        <location evidence="2">Nucleus</location>
    </subcellularLocation>
</comment>
<dbReference type="Proteomes" id="UP000316726">
    <property type="component" value="Chromosome 6"/>
</dbReference>
<comment type="similarity">
    <text evidence="3">Belongs to the peptidase S1C family.</text>
</comment>
<evidence type="ECO:0000256" key="5">
    <source>
        <dbReference type="ARBA" id="ARBA00021524"/>
    </source>
</evidence>
<feature type="domain" description="PDZ" evidence="7">
    <location>
        <begin position="906"/>
        <end position="974"/>
    </location>
</feature>
<dbReference type="InterPro" id="IPR025926">
    <property type="entry name" value="PDZ-like_dom"/>
</dbReference>
<dbReference type="SUPFAM" id="SSF50156">
    <property type="entry name" value="PDZ domain-like"/>
    <property type="match status" value="2"/>
</dbReference>
<evidence type="ECO:0000256" key="2">
    <source>
        <dbReference type="ARBA" id="ARBA00004123"/>
    </source>
</evidence>
<dbReference type="GO" id="GO:0005634">
    <property type="term" value="C:nucleus"/>
    <property type="evidence" value="ECO:0007669"/>
    <property type="project" value="UniProtKB-SubCell"/>
</dbReference>
<dbReference type="SMART" id="SM00228">
    <property type="entry name" value="PDZ"/>
    <property type="match status" value="2"/>
</dbReference>
<evidence type="ECO:0000313" key="9">
    <source>
        <dbReference type="Proteomes" id="UP000316726"/>
    </source>
</evidence>
<keyword evidence="9" id="KW-1185">Reference proteome</keyword>
<dbReference type="PANTHER" id="PTHR46366">
    <property type="entry name" value="PRO-APOPTOTIC SERINE PROTEASE NMA111"/>
    <property type="match status" value="1"/>
</dbReference>
<dbReference type="SUPFAM" id="SSF50494">
    <property type="entry name" value="Trypsin-like serine proteases"/>
    <property type="match status" value="2"/>
</dbReference>
<dbReference type="STRING" id="1764295.A0A5B8MMN0"/>
<dbReference type="Pfam" id="PF13365">
    <property type="entry name" value="Trypsin_2"/>
    <property type="match status" value="1"/>
</dbReference>
<dbReference type="Gene3D" id="2.30.42.10">
    <property type="match status" value="3"/>
</dbReference>
<dbReference type="GO" id="GO:0006508">
    <property type="term" value="P:proteolysis"/>
    <property type="evidence" value="ECO:0007669"/>
    <property type="project" value="UniProtKB-KW"/>
</dbReference>
<dbReference type="InterPro" id="IPR041489">
    <property type="entry name" value="PDZ_6"/>
</dbReference>
<dbReference type="InterPro" id="IPR001940">
    <property type="entry name" value="Peptidase_S1C"/>
</dbReference>
<evidence type="ECO:0000259" key="7">
    <source>
        <dbReference type="SMART" id="SM00228"/>
    </source>
</evidence>
<proteinExistence type="inferred from homology"/>
<evidence type="ECO:0000313" key="8">
    <source>
        <dbReference type="EMBL" id="QDZ21719.1"/>
    </source>
</evidence>
<keyword evidence="6" id="KW-0539">Nucleus</keyword>
<sequence length="1011" mass="112445">MGTTEEGSRMEEGSDHNWQRTLKKVVPCVVVLKVTSARSFDTESAGSSFATGFIVDKERGLILTNRHVVKPGPITAEAVFLNREELPVYPLYRDPIHDFGFMRFDPRLLRFMEVGEVPLAPQAAQVGIEIRVVGNDSGEKISILAGTLARLDRDAPTYSSRGYNDFNTFYLQAASGTKGGSSGSPVIDVQGRAIGLNAGSKTKTASAFFLPLDRVVRALNMCKACFSVGENNARTWRAPNIPRGDLQATFIFKGFDEVKRLGVKPDTEALVRSHKRQKTETVGMLVVDSRVPKGPSDGKLEPGDVLVEINGETVTHFIDLEDKLDSNVDEEVSVSVVRGSQMLTYKIRVESLHRVTPACFLELSGGSIHALSYQQARNFSTPTGQVYVADPGYMLSRAGISKHSVILSVKGRPTPDVETLATVLATIPKGEQVPVQYRVFSDRFRKRQSLIYVDRKWYGAPTVWSRDDSAGSWHQIKVYPFDEEESKKELELEATHKSKKCKMSEVPESCDTTGLANGLSGKESVEDPKESISRSLLLVDVEVPEVALADGVHSKSFTGNGVLVYQDDKFGLVLVDRNTVAIGPCDIRLSFCAYPAELHGTVRFLHPLHNFALVSYDPRDLNSDALKVVKPCTILSDPPLSRGDKVVLVGLSGALRSTARDASVTNATAALNIVTAEIPRFHAVNEEVIELDQDFGTSFSGVLIDENASVRALWASFSRQVGGEEREFCAGIHSYTFSSWIDKTVSYLKNFQSSHAHRKSVPVPVMNVEFNALLLSKAANYGLSREWIQKLAEYDKERKQVLRVKSCVTDSNAKAILNEGDMILAVNDKLLSSFYDIGGIIDNHCSKCDQLSFSELKEVDDMKLTVFKDSKIQDVSFKLEVVDGLGTDRLLHWAGAQIQDSYRAVKERGFLPQNHGVYISRWHHGSPSHRYGMYALHWILEVNGKPTPDLDTFLKETEYLQHQSFVRVKLCHLDNKPKVITLRLDLRFWPTWELKLNHQTGEWGRRVIKSI</sequence>
<dbReference type="PANTHER" id="PTHR46366:SF1">
    <property type="entry name" value="PDZ DOMAIN-CONTAINING PROTEIN C1685.05"/>
    <property type="match status" value="1"/>
</dbReference>
<dbReference type="InterPro" id="IPR036034">
    <property type="entry name" value="PDZ_sf"/>
</dbReference>
<dbReference type="InterPro" id="IPR001478">
    <property type="entry name" value="PDZ"/>
</dbReference>
<dbReference type="InterPro" id="IPR009003">
    <property type="entry name" value="Peptidase_S1_PA"/>
</dbReference>
<name>A0A5B8MMN0_9CHLO</name>
<evidence type="ECO:0000256" key="6">
    <source>
        <dbReference type="ARBA" id="ARBA00023242"/>
    </source>
</evidence>
<evidence type="ECO:0000256" key="4">
    <source>
        <dbReference type="ARBA" id="ARBA00020338"/>
    </source>
</evidence>
<organism evidence="8 9">
    <name type="scientific">Chloropicon primus</name>
    <dbReference type="NCBI Taxonomy" id="1764295"/>
    <lineage>
        <taxon>Eukaryota</taxon>
        <taxon>Viridiplantae</taxon>
        <taxon>Chlorophyta</taxon>
        <taxon>Chloropicophyceae</taxon>
        <taxon>Chloropicales</taxon>
        <taxon>Chloropicaceae</taxon>
        <taxon>Chloropicon</taxon>
    </lineage>
</organism>
<dbReference type="AlphaFoldDB" id="A0A5B8MMN0"/>
<dbReference type="Gene3D" id="2.40.10.120">
    <property type="match status" value="1"/>
</dbReference>
<gene>
    <name evidence="8" type="ORF">A3770_06p42370</name>
</gene>
<accession>A0A5B8MMN0</accession>
<comment type="function">
    <text evidence="1">Nuclear serine protease which mediates apoptosis.</text>
</comment>
<dbReference type="EMBL" id="CP031039">
    <property type="protein sequence ID" value="QDZ21719.1"/>
    <property type="molecule type" value="Genomic_DNA"/>
</dbReference>
<evidence type="ECO:0000256" key="3">
    <source>
        <dbReference type="ARBA" id="ARBA00010541"/>
    </source>
</evidence>
<feature type="domain" description="PDZ" evidence="7">
    <location>
        <begin position="259"/>
        <end position="340"/>
    </location>
</feature>
<keyword evidence="8" id="KW-0378">Hydrolase</keyword>
<reference evidence="8 9" key="1">
    <citation type="submission" date="2018-07" db="EMBL/GenBank/DDBJ databases">
        <title>The complete nuclear genome of the prasinophyte Chloropicon primus (CCMP1205).</title>
        <authorList>
            <person name="Pombert J.-F."/>
            <person name="Otis C."/>
            <person name="Turmel M."/>
            <person name="Lemieux C."/>
        </authorList>
    </citation>
    <scope>NUCLEOTIDE SEQUENCE [LARGE SCALE GENOMIC DNA]</scope>
    <source>
        <strain evidence="8 9">CCMP1205</strain>
    </source>
</reference>
<protein>
    <recommendedName>
        <fullName evidence="4">Pro-apoptotic serine protease NMA111</fullName>
    </recommendedName>
    <alternativeName>
        <fullName evidence="5">Pro-apoptotic serine protease nma111</fullName>
    </alternativeName>
</protein>
<dbReference type="Pfam" id="PF12812">
    <property type="entry name" value="PDZ_1"/>
    <property type="match status" value="2"/>
</dbReference>
<dbReference type="OrthoDB" id="4217619at2759"/>
<dbReference type="Pfam" id="PF17820">
    <property type="entry name" value="PDZ_6"/>
    <property type="match status" value="1"/>
</dbReference>
<dbReference type="GO" id="GO:0004252">
    <property type="term" value="F:serine-type endopeptidase activity"/>
    <property type="evidence" value="ECO:0007669"/>
    <property type="project" value="InterPro"/>
</dbReference>
<dbReference type="PRINTS" id="PR00834">
    <property type="entry name" value="PROTEASES2C"/>
</dbReference>
<evidence type="ECO:0000256" key="1">
    <source>
        <dbReference type="ARBA" id="ARBA00002558"/>
    </source>
</evidence>